<dbReference type="GO" id="GO:0009246">
    <property type="term" value="P:enterobacterial common antigen biosynthetic process"/>
    <property type="evidence" value="ECO:0007669"/>
    <property type="project" value="TreeGrafter"/>
</dbReference>
<accession>A0A418V6R2</accession>
<dbReference type="GO" id="GO:0016413">
    <property type="term" value="F:O-acetyltransferase activity"/>
    <property type="evidence" value="ECO:0007669"/>
    <property type="project" value="TreeGrafter"/>
</dbReference>
<keyword evidence="4 7" id="KW-0812">Transmembrane</keyword>
<dbReference type="Proteomes" id="UP000286287">
    <property type="component" value="Unassembled WGS sequence"/>
</dbReference>
<comment type="caution">
    <text evidence="9">The sequence shown here is derived from an EMBL/GenBank/DDBJ whole genome shotgun (WGS) entry which is preliminary data.</text>
</comment>
<evidence type="ECO:0000313" key="9">
    <source>
        <dbReference type="EMBL" id="RJF71781.1"/>
    </source>
</evidence>
<evidence type="ECO:0000256" key="4">
    <source>
        <dbReference type="ARBA" id="ARBA00022692"/>
    </source>
</evidence>
<evidence type="ECO:0000256" key="6">
    <source>
        <dbReference type="ARBA" id="ARBA00023136"/>
    </source>
</evidence>
<keyword evidence="10" id="KW-1185">Reference proteome</keyword>
<dbReference type="InterPro" id="IPR002656">
    <property type="entry name" value="Acyl_transf_3_dom"/>
</dbReference>
<sequence length="365" mass="41055">MTSSQPSALPEQPVAAVSRPPWVVDTFRGLAILEVVAHHATGLGLRYLDAGSALHTALLVANRLLHFAVPAFLFMAALLLTRSLLRAPDWRRYWQRRATRGAWPYFLWSGLYMLWYVVLGQRPQETLSDPQKVQFYLLYGKASYHLYFLLVAVQAYVLIPLLLPLARARLSLWTAMGVGVILQLAVYFLNFSVLKWTYPGSVVLWYTLPLVLGAAVAARSEEFPAWFRRYRWWLTALLLLAAGAYLPLATAAMQGQPVSNLAYNLSTWLFTSLCTLVIYGVCLAWKERAVQLRNLVAWFGLVSLQVYLLHPALLQLAELWWPPAGNGWQRTSAALLSGYLALVISALLGHLLLRSAPLSRFLFGR</sequence>
<gene>
    <name evidence="9" type="ORF">D3875_09580</name>
</gene>
<feature type="transmembrane region" description="Helical" evidence="7">
    <location>
        <begin position="295"/>
        <end position="313"/>
    </location>
</feature>
<dbReference type="OrthoDB" id="64754at2"/>
<keyword evidence="5 7" id="KW-1133">Transmembrane helix</keyword>
<proteinExistence type="inferred from homology"/>
<keyword evidence="6 7" id="KW-0472">Membrane</keyword>
<comment type="similarity">
    <text evidence="2">Belongs to the acyltransferase 3 family.</text>
</comment>
<evidence type="ECO:0000256" key="5">
    <source>
        <dbReference type="ARBA" id="ARBA00022989"/>
    </source>
</evidence>
<dbReference type="Pfam" id="PF01757">
    <property type="entry name" value="Acyl_transf_3"/>
    <property type="match status" value="1"/>
</dbReference>
<feature type="domain" description="Acyltransferase 3" evidence="8">
    <location>
        <begin position="24"/>
        <end position="348"/>
    </location>
</feature>
<dbReference type="PANTHER" id="PTHR40074">
    <property type="entry name" value="O-ACETYLTRANSFERASE WECH"/>
    <property type="match status" value="1"/>
</dbReference>
<evidence type="ECO:0000313" key="10">
    <source>
        <dbReference type="Proteomes" id="UP000286287"/>
    </source>
</evidence>
<dbReference type="AlphaFoldDB" id="A0A418V6R2"/>
<feature type="transmembrane region" description="Helical" evidence="7">
    <location>
        <begin position="144"/>
        <end position="163"/>
    </location>
</feature>
<feature type="transmembrane region" description="Helical" evidence="7">
    <location>
        <begin position="333"/>
        <end position="353"/>
    </location>
</feature>
<feature type="transmembrane region" description="Helical" evidence="7">
    <location>
        <begin position="196"/>
        <end position="218"/>
    </location>
</feature>
<keyword evidence="9" id="KW-0012">Acyltransferase</keyword>
<evidence type="ECO:0000256" key="7">
    <source>
        <dbReference type="SAM" id="Phobius"/>
    </source>
</evidence>
<evidence type="ECO:0000256" key="2">
    <source>
        <dbReference type="ARBA" id="ARBA00007400"/>
    </source>
</evidence>
<dbReference type="EMBL" id="QYUJ01000014">
    <property type="protein sequence ID" value="RJF71781.1"/>
    <property type="molecule type" value="Genomic_DNA"/>
</dbReference>
<dbReference type="GO" id="GO:0005886">
    <property type="term" value="C:plasma membrane"/>
    <property type="evidence" value="ECO:0007669"/>
    <property type="project" value="UniProtKB-SubCell"/>
</dbReference>
<feature type="transmembrane region" description="Helical" evidence="7">
    <location>
        <begin position="64"/>
        <end position="81"/>
    </location>
</feature>
<protein>
    <submittedName>
        <fullName evidence="9">Acyltransferase</fullName>
    </submittedName>
</protein>
<dbReference type="RefSeq" id="WP_119763287.1">
    <property type="nucleotide sequence ID" value="NZ_QYUJ01000014.1"/>
</dbReference>
<comment type="subcellular location">
    <subcellularLocation>
        <location evidence="1">Cell membrane</location>
        <topology evidence="1">Multi-pass membrane protein</topology>
    </subcellularLocation>
</comment>
<reference evidence="9 10" key="1">
    <citation type="submission" date="2018-09" db="EMBL/GenBank/DDBJ databases">
        <authorList>
            <person name="Zhu H."/>
        </authorList>
    </citation>
    <scope>NUCLEOTIDE SEQUENCE [LARGE SCALE GENOMIC DNA]</scope>
    <source>
        <strain evidence="9 10">K2S05-167</strain>
    </source>
</reference>
<feature type="transmembrane region" description="Helical" evidence="7">
    <location>
        <begin position="170"/>
        <end position="190"/>
    </location>
</feature>
<dbReference type="PANTHER" id="PTHR40074:SF2">
    <property type="entry name" value="O-ACETYLTRANSFERASE WECH"/>
    <property type="match status" value="1"/>
</dbReference>
<organism evidence="9 10">
    <name type="scientific">Deinococcus cavernae</name>
    <dbReference type="NCBI Taxonomy" id="2320857"/>
    <lineage>
        <taxon>Bacteria</taxon>
        <taxon>Thermotogati</taxon>
        <taxon>Deinococcota</taxon>
        <taxon>Deinococci</taxon>
        <taxon>Deinococcales</taxon>
        <taxon>Deinococcaceae</taxon>
        <taxon>Deinococcus</taxon>
    </lineage>
</organism>
<evidence type="ECO:0000259" key="8">
    <source>
        <dbReference type="Pfam" id="PF01757"/>
    </source>
</evidence>
<keyword evidence="9" id="KW-0808">Transferase</keyword>
<feature type="transmembrane region" description="Helical" evidence="7">
    <location>
        <begin position="102"/>
        <end position="119"/>
    </location>
</feature>
<keyword evidence="3" id="KW-1003">Cell membrane</keyword>
<name>A0A418V6R2_9DEIO</name>
<feature type="transmembrane region" description="Helical" evidence="7">
    <location>
        <begin position="230"/>
        <end position="249"/>
    </location>
</feature>
<feature type="transmembrane region" description="Helical" evidence="7">
    <location>
        <begin position="261"/>
        <end position="283"/>
    </location>
</feature>
<evidence type="ECO:0000256" key="3">
    <source>
        <dbReference type="ARBA" id="ARBA00022475"/>
    </source>
</evidence>
<evidence type="ECO:0000256" key="1">
    <source>
        <dbReference type="ARBA" id="ARBA00004651"/>
    </source>
</evidence>